<dbReference type="Pfam" id="PF23556">
    <property type="entry name" value="TPR_Vps41"/>
    <property type="match status" value="1"/>
</dbReference>
<sequence>MPAPFSLSPLIRPDALGSDAITASLLYTDRIVLGTEKGALVIFDLSNPSSRTSSASAPPPSATFVARHDRFVPHKIDQLAVIKELNALVCLAGGDLTLHSLPDLNLLSSFAPQTKGAGSNFALHTEIRHGVEAEGGVPTIRTTLALACKRRLILLSWVDGTTWNPLVEVALPHQIRSMAFVDASAGGTSTAATAAEPTKIVAGFSTGEYGIVTLPTPDLKGAIKSPVLGDLFSLPIPLSERNATTTASGAVPSSSATRAAGLATGLGGGLRSLGGALGGALARKLDKNGVAKVPRVPRRPLYRRGPGGVESKGEDDENVVKRWLWGEEWGWTDEANSGEVLVVRDNLVVPLLSNGKQRPASSPASSNPTITCPAAVDEALVSPPYIISLVSPSPASHGSTTPAPSDRPHFTLEVHTLSDLAPVQSLAVPPESPSPPASIAASSLAALHGSSPASRGPTHTAKLLTLSSTSPKPPLLVLTTKSPHSSVSAPAGLGGAGSPEQTLWAVTMKSWPDQIEELGREEGKWEEGIELLRGSFDALKDPLPPLLSRRLANLHSLHLFRTHRYDLAVDAWIALDLTPAKIVALYPEAVSGKLFLAVEAQEELFGGRTRDQVKAAGTVSGQDYARDEDGTSVEEDRPASRSAQADGSPARSSPATSAIHPPPSVSGSPARAPRRGFTPVSATTTISGGTNASNDDHNDDDAASIRTVASRFTLSGKRSWLRDRDPAAALEEIVEQAARNAVDEERRAKRDAENRARSIDELIRYLTDRRQKYSQALAALPNETRPVPADARPPASPSELFHLPNEPLTKLEPEQLARVAQVVDTALFRTYLATRPVMIGPLCRIENWCEVEEVEELLLEAKKYRELLDLYNGKNMHEKAVELLKRMSAEEDDPEEKVGPTVRYLQKLGAEHLAVILDASRWVFAQDTEAGLQIFTADLDEVESLPRQRVMTHLESVSRDVCIRYLEHVIHQLGEQGAEFHEKLIDLYLQSLHATAESSRNKQVYKKLLDLLESSTSYRADRILGRLPSEDMHEARAVLLGRLGRHEGALQIYVYQLEDHATAEQYCKRVYDSDPTMRSTIFHTLLRIYLRPRADHPVLFAPALSLLSTHAARIDAIEAFELLPPLVALEDIQVYLTKTLRRSVEKRREAKMVRGVGKSAVDQAEGEVVDLEERRVKITEGRLCPVCHKRIGTSVIAIHNPRGEVTHYQCREQFQPGRG</sequence>
<comment type="subcellular location">
    <subcellularLocation>
        <location evidence="1">Endomembrane system</location>
        <topology evidence="1">Peripheral membrane protein</topology>
    </subcellularLocation>
</comment>
<evidence type="ECO:0000313" key="9">
    <source>
        <dbReference type="Proteomes" id="UP000777482"/>
    </source>
</evidence>
<comment type="caution">
    <text evidence="8">The sequence shown here is derived from an EMBL/GenBank/DDBJ whole genome shotgun (WGS) entry which is preliminary data.</text>
</comment>
<dbReference type="InterPro" id="IPR019453">
    <property type="entry name" value="VPS39/TGFA1_Znf"/>
</dbReference>
<proteinExistence type="inferred from homology"/>
<evidence type="ECO:0000256" key="1">
    <source>
        <dbReference type="ARBA" id="ARBA00004184"/>
    </source>
</evidence>
<feature type="coiled-coil region" evidence="5">
    <location>
        <begin position="727"/>
        <end position="762"/>
    </location>
</feature>
<accession>A0A9P7B6N6</accession>
<evidence type="ECO:0000313" key="8">
    <source>
        <dbReference type="EMBL" id="KAG0662783.1"/>
    </source>
</evidence>
<gene>
    <name evidence="8" type="primary">VAM6</name>
    <name evidence="8" type="ORF">C6P46_003096</name>
</gene>
<evidence type="ECO:0000256" key="5">
    <source>
        <dbReference type="SAM" id="Coils"/>
    </source>
</evidence>
<dbReference type="Pfam" id="PF00780">
    <property type="entry name" value="CNH"/>
    <property type="match status" value="1"/>
</dbReference>
<dbReference type="InterPro" id="IPR000547">
    <property type="entry name" value="Clathrin_H-chain/VPS_repeat"/>
</dbReference>
<protein>
    <submittedName>
        <fullName evidence="8">Vacuolar morphogenesis protein 6</fullName>
    </submittedName>
</protein>
<dbReference type="Proteomes" id="UP000777482">
    <property type="component" value="Unassembled WGS sequence"/>
</dbReference>
<organism evidence="8 9">
    <name type="scientific">Rhodotorula mucilaginosa</name>
    <name type="common">Yeast</name>
    <name type="synonym">Rhodotorula rubra</name>
    <dbReference type="NCBI Taxonomy" id="5537"/>
    <lineage>
        <taxon>Eukaryota</taxon>
        <taxon>Fungi</taxon>
        <taxon>Dikarya</taxon>
        <taxon>Basidiomycota</taxon>
        <taxon>Pucciniomycotina</taxon>
        <taxon>Microbotryomycetes</taxon>
        <taxon>Sporidiobolales</taxon>
        <taxon>Sporidiobolaceae</taxon>
        <taxon>Rhodotorula</taxon>
    </lineage>
</organism>
<feature type="domain" description="CNH" evidence="7">
    <location>
        <begin position="18"/>
        <end position="441"/>
    </location>
</feature>
<dbReference type="InterPro" id="IPR032914">
    <property type="entry name" value="Vam6/VPS39/TRAP1"/>
</dbReference>
<name>A0A9P7B6N6_RHOMI</name>
<dbReference type="GO" id="GO:0006886">
    <property type="term" value="P:intracellular protein transport"/>
    <property type="evidence" value="ECO:0007669"/>
    <property type="project" value="UniProtKB-UniRule"/>
</dbReference>
<feature type="compositionally biased region" description="Polar residues" evidence="6">
    <location>
        <begin position="680"/>
        <end position="690"/>
    </location>
</feature>
<evidence type="ECO:0000256" key="6">
    <source>
        <dbReference type="SAM" id="MobiDB-lite"/>
    </source>
</evidence>
<dbReference type="PANTHER" id="PTHR12894">
    <property type="entry name" value="CNH DOMAIN CONTAINING"/>
    <property type="match status" value="1"/>
</dbReference>
<evidence type="ECO:0000256" key="3">
    <source>
        <dbReference type="ARBA" id="ARBA00038201"/>
    </source>
</evidence>
<keyword evidence="9" id="KW-1185">Reference proteome</keyword>
<evidence type="ECO:0000259" key="7">
    <source>
        <dbReference type="PROSITE" id="PS50219"/>
    </source>
</evidence>
<feature type="compositionally biased region" description="Basic and acidic residues" evidence="6">
    <location>
        <begin position="624"/>
        <end position="639"/>
    </location>
</feature>
<dbReference type="PANTHER" id="PTHR12894:SF49">
    <property type="entry name" value="VAM6_VPS39-LIKE PROTEIN"/>
    <property type="match status" value="1"/>
</dbReference>
<dbReference type="Pfam" id="PF10366">
    <property type="entry name" value="Vps39_1"/>
    <property type="match status" value="1"/>
</dbReference>
<evidence type="ECO:0000256" key="2">
    <source>
        <dbReference type="ARBA" id="ARBA00023136"/>
    </source>
</evidence>
<feature type="compositionally biased region" description="Polar residues" evidence="6">
    <location>
        <begin position="641"/>
        <end position="656"/>
    </location>
</feature>
<reference evidence="8 9" key="1">
    <citation type="submission" date="2020-11" db="EMBL/GenBank/DDBJ databases">
        <title>Kefir isolates.</title>
        <authorList>
            <person name="Marcisauskas S."/>
            <person name="Kim Y."/>
            <person name="Blasche S."/>
        </authorList>
    </citation>
    <scope>NUCLEOTIDE SEQUENCE [LARGE SCALE GENOMIC DNA]</scope>
    <source>
        <strain evidence="8 9">KR</strain>
    </source>
</reference>
<dbReference type="OrthoDB" id="5325112at2759"/>
<dbReference type="EMBL" id="PUHQ01000024">
    <property type="protein sequence ID" value="KAG0662783.1"/>
    <property type="molecule type" value="Genomic_DNA"/>
</dbReference>
<dbReference type="PROSITE" id="PS50219">
    <property type="entry name" value="CNH"/>
    <property type="match status" value="1"/>
</dbReference>
<dbReference type="GO" id="GO:0006914">
    <property type="term" value="P:autophagy"/>
    <property type="evidence" value="ECO:0007669"/>
    <property type="project" value="TreeGrafter"/>
</dbReference>
<dbReference type="GO" id="GO:0034058">
    <property type="term" value="P:endosomal vesicle fusion"/>
    <property type="evidence" value="ECO:0007669"/>
    <property type="project" value="TreeGrafter"/>
</dbReference>
<dbReference type="GO" id="GO:0012505">
    <property type="term" value="C:endomembrane system"/>
    <property type="evidence" value="ECO:0007669"/>
    <property type="project" value="UniProtKB-SubCell"/>
</dbReference>
<feature type="repeat" description="CHCR" evidence="4">
    <location>
        <begin position="935"/>
        <end position="1094"/>
    </location>
</feature>
<feature type="region of interest" description="Disordered" evidence="6">
    <location>
        <begin position="612"/>
        <end position="701"/>
    </location>
</feature>
<dbReference type="AlphaFoldDB" id="A0A9P7B6N6"/>
<comment type="similarity">
    <text evidence="3">Belongs to the VAM6/VPS39 family.</text>
</comment>
<keyword evidence="2" id="KW-0472">Membrane</keyword>
<dbReference type="PROSITE" id="PS50236">
    <property type="entry name" value="CHCR"/>
    <property type="match status" value="1"/>
</dbReference>
<dbReference type="InterPro" id="IPR019452">
    <property type="entry name" value="VPS39/TGF_beta_rcpt-assoc_1"/>
</dbReference>
<dbReference type="InterPro" id="IPR001180">
    <property type="entry name" value="CNH_dom"/>
</dbReference>
<keyword evidence="5" id="KW-0175">Coiled coil</keyword>
<dbReference type="Pfam" id="PF10367">
    <property type="entry name" value="zf-Vps39_C"/>
    <property type="match status" value="1"/>
</dbReference>
<evidence type="ECO:0000256" key="4">
    <source>
        <dbReference type="PROSITE-ProRule" id="PRU01006"/>
    </source>
</evidence>
<dbReference type="GO" id="GO:0000329">
    <property type="term" value="C:fungal-type vacuole membrane"/>
    <property type="evidence" value="ECO:0007669"/>
    <property type="project" value="TreeGrafter"/>
</dbReference>